<organism evidence="1 2">
    <name type="scientific">Marasmiellus scandens</name>
    <dbReference type="NCBI Taxonomy" id="2682957"/>
    <lineage>
        <taxon>Eukaryota</taxon>
        <taxon>Fungi</taxon>
        <taxon>Dikarya</taxon>
        <taxon>Basidiomycota</taxon>
        <taxon>Agaricomycotina</taxon>
        <taxon>Agaricomycetes</taxon>
        <taxon>Agaricomycetidae</taxon>
        <taxon>Agaricales</taxon>
        <taxon>Marasmiineae</taxon>
        <taxon>Omphalotaceae</taxon>
        <taxon>Marasmiellus</taxon>
    </lineage>
</organism>
<evidence type="ECO:0000313" key="2">
    <source>
        <dbReference type="Proteomes" id="UP001498398"/>
    </source>
</evidence>
<dbReference type="Gene3D" id="3.80.10.10">
    <property type="entry name" value="Ribonuclease Inhibitor"/>
    <property type="match status" value="1"/>
</dbReference>
<gene>
    <name evidence="1" type="ORF">VKT23_002890</name>
</gene>
<evidence type="ECO:0000313" key="1">
    <source>
        <dbReference type="EMBL" id="KAK7468374.1"/>
    </source>
</evidence>
<dbReference type="EMBL" id="JBANRG010000003">
    <property type="protein sequence ID" value="KAK7468374.1"/>
    <property type="molecule type" value="Genomic_DNA"/>
</dbReference>
<name>A0ABR1JVG8_9AGAR</name>
<comment type="caution">
    <text evidence="1">The sequence shown here is derived from an EMBL/GenBank/DDBJ whole genome shotgun (WGS) entry which is preliminary data.</text>
</comment>
<dbReference type="Proteomes" id="UP001498398">
    <property type="component" value="Unassembled WGS sequence"/>
</dbReference>
<dbReference type="SUPFAM" id="SSF52047">
    <property type="entry name" value="RNI-like"/>
    <property type="match status" value="1"/>
</dbReference>
<keyword evidence="2" id="KW-1185">Reference proteome</keyword>
<proteinExistence type="predicted"/>
<reference evidence="1 2" key="1">
    <citation type="submission" date="2024-01" db="EMBL/GenBank/DDBJ databases">
        <title>A draft genome for the cacao thread blight pathogen Marasmiellus scandens.</title>
        <authorList>
            <person name="Baruah I.K."/>
            <person name="Leung J."/>
            <person name="Bukari Y."/>
            <person name="Amoako-Attah I."/>
            <person name="Meinhardt L.W."/>
            <person name="Bailey B.A."/>
            <person name="Cohen S.P."/>
        </authorList>
    </citation>
    <scope>NUCLEOTIDE SEQUENCE [LARGE SCALE GENOMIC DNA]</scope>
    <source>
        <strain evidence="1 2">GH-19</strain>
    </source>
</reference>
<sequence length="298" mass="33750">MGLKSLRGICWDFSLPDIAVQYISKSSLRRLDLGMNVDKFAQALGNPSAAAFLDLEDLELKVSDLGRAVFNLLRVIPSSPLRNLSLHYHSQMIPEERDVCRFSQSLAISPWKHNLHTLSLQAPTDWSLSSDSTASIIRPLLMLSNIEAIYLDMTMVAGLDNTLLDDIAHAWPRLSKLQFRASRGPAGHQWRATLDGLVPIVQYCPHLEQLDLCLHAVTNSLFLSQRLEQRPVNKSIEYLDWGHSTIKNPAEVASFLFDIFPNLISIIVWTDDRLVMARWDEVRRLIAKKRKESLDALV</sequence>
<accession>A0ABR1JVG8</accession>
<protein>
    <submittedName>
        <fullName evidence="1">Uncharacterized protein</fullName>
    </submittedName>
</protein>
<dbReference type="InterPro" id="IPR032675">
    <property type="entry name" value="LRR_dom_sf"/>
</dbReference>